<organism evidence="2 3">
    <name type="scientific">Mesobacillus maritimus</name>
    <dbReference type="NCBI Taxonomy" id="1643336"/>
    <lineage>
        <taxon>Bacteria</taxon>
        <taxon>Bacillati</taxon>
        <taxon>Bacillota</taxon>
        <taxon>Bacilli</taxon>
        <taxon>Bacillales</taxon>
        <taxon>Bacillaceae</taxon>
        <taxon>Mesobacillus</taxon>
    </lineage>
</organism>
<dbReference type="EMBL" id="JACWFH010000005">
    <property type="protein sequence ID" value="MBY0095551.1"/>
    <property type="molecule type" value="Genomic_DNA"/>
</dbReference>
<keyword evidence="1" id="KW-0812">Transmembrane</keyword>
<comment type="caution">
    <text evidence="2">The sequence shown here is derived from an EMBL/GenBank/DDBJ whole genome shotgun (WGS) entry which is preliminary data.</text>
</comment>
<keyword evidence="2" id="KW-0482">Metalloprotease</keyword>
<dbReference type="GO" id="GO:0008237">
    <property type="term" value="F:metallopeptidase activity"/>
    <property type="evidence" value="ECO:0007669"/>
    <property type="project" value="UniProtKB-KW"/>
</dbReference>
<feature type="transmembrane region" description="Helical" evidence="1">
    <location>
        <begin position="179"/>
        <end position="197"/>
    </location>
</feature>
<dbReference type="Pfam" id="PF10086">
    <property type="entry name" value="YhfC"/>
    <property type="match status" value="1"/>
</dbReference>
<feature type="transmembrane region" description="Helical" evidence="1">
    <location>
        <begin position="204"/>
        <end position="223"/>
    </location>
</feature>
<dbReference type="Proteomes" id="UP000769780">
    <property type="component" value="Unassembled WGS sequence"/>
</dbReference>
<dbReference type="InterPro" id="IPR011397">
    <property type="entry name" value="YhfC"/>
</dbReference>
<proteinExistence type="predicted"/>
<feature type="transmembrane region" description="Helical" evidence="1">
    <location>
        <begin position="39"/>
        <end position="61"/>
    </location>
</feature>
<evidence type="ECO:0000256" key="1">
    <source>
        <dbReference type="SAM" id="Phobius"/>
    </source>
</evidence>
<feature type="transmembrane region" description="Helical" evidence="1">
    <location>
        <begin position="73"/>
        <end position="99"/>
    </location>
</feature>
<protein>
    <submittedName>
        <fullName evidence="2">YhfC family intramembrane metalloprotease</fullName>
    </submittedName>
</protein>
<accession>A0ABS7K067</accession>
<evidence type="ECO:0000313" key="3">
    <source>
        <dbReference type="Proteomes" id="UP000769780"/>
    </source>
</evidence>
<feature type="transmembrane region" description="Helical" evidence="1">
    <location>
        <begin position="111"/>
        <end position="138"/>
    </location>
</feature>
<gene>
    <name evidence="2" type="ORF">H0185_01785</name>
</gene>
<keyword evidence="2" id="KW-0645">Protease</keyword>
<keyword evidence="1" id="KW-0472">Membrane</keyword>
<feature type="transmembrane region" description="Helical" evidence="1">
    <location>
        <begin position="6"/>
        <end position="27"/>
    </location>
</feature>
<dbReference type="PIRSF" id="PIRSF033101">
    <property type="entry name" value="UCP033101"/>
    <property type="match status" value="1"/>
</dbReference>
<reference evidence="2 3" key="1">
    <citation type="submission" date="2020-07" db="EMBL/GenBank/DDBJ databases">
        <title>Fungal Genomes of the International Space Station.</title>
        <authorList>
            <person name="Seuylemezian A."/>
            <person name="Singh N.K."/>
            <person name="Wood J."/>
            <person name="Venkateswaran K."/>
        </authorList>
    </citation>
    <scope>NUCLEOTIDE SEQUENCE [LARGE SCALE GENOMIC DNA]</scope>
    <source>
        <strain evidence="2 3">PL-B2</strain>
    </source>
</reference>
<evidence type="ECO:0000313" key="2">
    <source>
        <dbReference type="EMBL" id="MBY0095551.1"/>
    </source>
</evidence>
<keyword evidence="1" id="KW-1133">Transmembrane helix</keyword>
<keyword evidence="3" id="KW-1185">Reference proteome</keyword>
<dbReference type="RefSeq" id="WP_221870623.1">
    <property type="nucleotide sequence ID" value="NZ_JACWFH010000005.1"/>
</dbReference>
<sequence length="255" mass="28534">MVSNALIGSMIGFVIFAILLFPAFILYFKKTIGISVKPIIIGSIGFIVFTQIFEKILHVVVITNFPNYAEHPWIFGLYGGLAAGTFEELGRFILFTWLLKKYLDYKGGISFGVGWGGIEAIVIALTATLPNIIFATLINTGTFDSTMAGQLPPEQITAVKDLLINQGVGIALWGIPERFFAVWMQIAFSLLVLLAVVKKRFSYVIYAILIHAMIDFPIVFYQTGYTESIWVIELYLAIIGILAMVFIRKVRQRFN</sequence>
<feature type="transmembrane region" description="Helical" evidence="1">
    <location>
        <begin position="229"/>
        <end position="247"/>
    </location>
</feature>
<keyword evidence="2" id="KW-0378">Hydrolase</keyword>
<name>A0ABS7K067_9BACI</name>